<dbReference type="Proteomes" id="UP001497623">
    <property type="component" value="Unassembled WGS sequence"/>
</dbReference>
<dbReference type="SUPFAM" id="SSF56436">
    <property type="entry name" value="C-type lectin-like"/>
    <property type="match status" value="1"/>
</dbReference>
<evidence type="ECO:0000313" key="2">
    <source>
        <dbReference type="Proteomes" id="UP001497623"/>
    </source>
</evidence>
<keyword evidence="2" id="KW-1185">Reference proteome</keyword>
<feature type="non-terminal residue" evidence="1">
    <location>
        <position position="1"/>
    </location>
</feature>
<organism evidence="1 2">
    <name type="scientific">Meganyctiphanes norvegica</name>
    <name type="common">Northern krill</name>
    <name type="synonym">Thysanopoda norvegica</name>
    <dbReference type="NCBI Taxonomy" id="48144"/>
    <lineage>
        <taxon>Eukaryota</taxon>
        <taxon>Metazoa</taxon>
        <taxon>Ecdysozoa</taxon>
        <taxon>Arthropoda</taxon>
        <taxon>Crustacea</taxon>
        <taxon>Multicrustacea</taxon>
        <taxon>Malacostraca</taxon>
        <taxon>Eumalacostraca</taxon>
        <taxon>Eucarida</taxon>
        <taxon>Euphausiacea</taxon>
        <taxon>Euphausiidae</taxon>
        <taxon>Meganyctiphanes</taxon>
    </lineage>
</organism>
<dbReference type="PANTHER" id="PTHR21407:SF5">
    <property type="entry name" value="HL04814P"/>
    <property type="match status" value="1"/>
</dbReference>
<dbReference type="EMBL" id="CAXKWB010039475">
    <property type="protein sequence ID" value="CAL4153164.1"/>
    <property type="molecule type" value="Genomic_DNA"/>
</dbReference>
<sequence length="103" mass="12064">VLGMKYWEYEGHFYNIVYTPNEWLTARNICRRQCMDAVAIESEDEARMVAKVITQVGTNAPWFQSVWTSGRRCDFKECYDSSGRYSPHLLPLDINGWFWAGTK</sequence>
<protein>
    <recommendedName>
        <fullName evidence="3">C-type lectin domain-containing protein</fullName>
    </recommendedName>
</protein>
<reference evidence="1 2" key="1">
    <citation type="submission" date="2024-05" db="EMBL/GenBank/DDBJ databases">
        <authorList>
            <person name="Wallberg A."/>
        </authorList>
    </citation>
    <scope>NUCLEOTIDE SEQUENCE [LARGE SCALE GENOMIC DNA]</scope>
</reference>
<accession>A0AAV2S206</accession>
<dbReference type="PANTHER" id="PTHR21407">
    <property type="entry name" value="RE43931P-RELATED"/>
    <property type="match status" value="1"/>
</dbReference>
<evidence type="ECO:0000313" key="1">
    <source>
        <dbReference type="EMBL" id="CAL4153164.1"/>
    </source>
</evidence>
<feature type="non-terminal residue" evidence="1">
    <location>
        <position position="103"/>
    </location>
</feature>
<dbReference type="AlphaFoldDB" id="A0AAV2S206"/>
<dbReference type="Gene3D" id="3.10.100.10">
    <property type="entry name" value="Mannose-Binding Protein A, subunit A"/>
    <property type="match status" value="1"/>
</dbReference>
<dbReference type="InterPro" id="IPR016186">
    <property type="entry name" value="C-type_lectin-like/link_sf"/>
</dbReference>
<comment type="caution">
    <text evidence="1">The sequence shown here is derived from an EMBL/GenBank/DDBJ whole genome shotgun (WGS) entry which is preliminary data.</text>
</comment>
<proteinExistence type="predicted"/>
<dbReference type="InterPro" id="IPR016187">
    <property type="entry name" value="CTDL_fold"/>
</dbReference>
<gene>
    <name evidence="1" type="ORF">MNOR_LOCUS31140</name>
</gene>
<evidence type="ECO:0008006" key="3">
    <source>
        <dbReference type="Google" id="ProtNLM"/>
    </source>
</evidence>
<name>A0AAV2S206_MEGNR</name>